<dbReference type="EMBL" id="CP073115">
    <property type="protein sequence ID" value="UTG70338.1"/>
    <property type="molecule type" value="Genomic_DNA"/>
</dbReference>
<evidence type="ECO:0000313" key="2">
    <source>
        <dbReference type="Proteomes" id="UP001057296"/>
    </source>
</evidence>
<dbReference type="Proteomes" id="UP001057296">
    <property type="component" value="Chromosome"/>
</dbReference>
<dbReference type="NCBIfam" id="TIGR02646">
    <property type="entry name" value="retron system putative HNH endonuclease"/>
    <property type="match status" value="1"/>
</dbReference>
<proteinExistence type="predicted"/>
<reference evidence="1" key="1">
    <citation type="submission" date="2021-04" db="EMBL/GenBank/DDBJ databases">
        <title>Characterizing Neisseria spp. as novel respiratory pathobionts in bronchiectasis.</title>
        <authorList>
            <person name="Li L."/>
            <person name="Mac Aogain M."/>
            <person name="Xu T."/>
            <person name="Jaggi T.K."/>
            <person name="Chan L.Y."/>
            <person name="Keir H.R."/>
            <person name="Dicker A.J."/>
            <person name="Qu J."/>
            <person name="Liu Y."/>
            <person name="Chen H.S."/>
            <person name="Koh M.S."/>
            <person name="Ong T.H."/>
            <person name="Lim A.Y.H."/>
            <person name="Abisheganaden J."/>
            <person name="Low T.B."/>
            <person name="Oliver B.G."/>
            <person name="Tan N.S."/>
            <person name="Fang M."/>
            <person name="Chalmers J.D."/>
            <person name="Chotirmall S.H."/>
        </authorList>
    </citation>
    <scope>NUCLEOTIDE SEQUENCE</scope>
    <source>
        <strain evidence="1">TT0077</strain>
    </source>
</reference>
<dbReference type="AlphaFoldDB" id="A0A9X9N1S8"/>
<dbReference type="Gene3D" id="1.10.30.50">
    <property type="match status" value="1"/>
</dbReference>
<accession>A0A9X9N1S8</accession>
<dbReference type="InterPro" id="IPR013467">
    <property type="entry name" value="HNH78-like"/>
</dbReference>
<dbReference type="RefSeq" id="WP_254324624.1">
    <property type="nucleotide sequence ID" value="NZ_CP073115.1"/>
</dbReference>
<name>A0A9X9N1S8_NEISU</name>
<evidence type="ECO:0000313" key="1">
    <source>
        <dbReference type="EMBL" id="UTG70338.1"/>
    </source>
</evidence>
<organism evidence="1 2">
    <name type="scientific">Neisseria subflava</name>
    <dbReference type="NCBI Taxonomy" id="28449"/>
    <lineage>
        <taxon>Bacteria</taxon>
        <taxon>Pseudomonadati</taxon>
        <taxon>Pseudomonadota</taxon>
        <taxon>Betaproteobacteria</taxon>
        <taxon>Neisseriales</taxon>
        <taxon>Neisseriaceae</taxon>
        <taxon>Neisseria</taxon>
    </lineage>
</organism>
<gene>
    <name evidence="1" type="ORF">KCG54_03180</name>
</gene>
<sequence>MRKIRKANEPASFAEYKQHNPTHQYKDLNDEIVRQDIRQKCTEEQYYLCAYCCKEISGTNVDTMNEHIQPRHHYPNLSMDFNNIVASCNQKGHCDNSKGSKILSLTPLMDECETEFEFRINGTVIGKTERAKEAIDILQLNHNKLCESRKQVINSMLIIHGLGNPIEVEDEELLQSVCDDIMQPENGKLIAFTPAIVNAIKIWTNS</sequence>
<protein>
    <submittedName>
        <fullName evidence="1">TIGR02646 family protein</fullName>
    </submittedName>
</protein>